<feature type="region of interest" description="Disordered" evidence="1">
    <location>
        <begin position="21"/>
        <end position="92"/>
    </location>
</feature>
<keyword evidence="3" id="KW-1185">Reference proteome</keyword>
<dbReference type="AlphaFoldDB" id="A0A8J3RJP1"/>
<name>A0A8J3RJP1_9ACTN</name>
<evidence type="ECO:0000313" key="2">
    <source>
        <dbReference type="EMBL" id="GIH77711.1"/>
    </source>
</evidence>
<evidence type="ECO:0000313" key="3">
    <source>
        <dbReference type="Proteomes" id="UP000616724"/>
    </source>
</evidence>
<feature type="compositionally biased region" description="Basic and acidic residues" evidence="1">
    <location>
        <begin position="22"/>
        <end position="31"/>
    </location>
</feature>
<comment type="caution">
    <text evidence="2">The sequence shown here is derived from an EMBL/GenBank/DDBJ whole genome shotgun (WGS) entry which is preliminary data.</text>
</comment>
<proteinExistence type="predicted"/>
<organism evidence="2 3">
    <name type="scientific">Planobispora longispora</name>
    <dbReference type="NCBI Taxonomy" id="28887"/>
    <lineage>
        <taxon>Bacteria</taxon>
        <taxon>Bacillati</taxon>
        <taxon>Actinomycetota</taxon>
        <taxon>Actinomycetes</taxon>
        <taxon>Streptosporangiales</taxon>
        <taxon>Streptosporangiaceae</taxon>
        <taxon>Planobispora</taxon>
    </lineage>
</organism>
<gene>
    <name evidence="2" type="ORF">Plo01_41400</name>
</gene>
<sequence length="102" mass="11140">MATISPGPFSLQLFHVVSQQRQIERSRDAKSARKRSTALGELETARGGMQRSTTPREPSSQVGDYDALDHHQAEQLGGNRANPAPHTGSQWGDLATIFQLTV</sequence>
<accession>A0A8J3RJP1</accession>
<dbReference type="EMBL" id="BOOH01000034">
    <property type="protein sequence ID" value="GIH77711.1"/>
    <property type="molecule type" value="Genomic_DNA"/>
</dbReference>
<protein>
    <submittedName>
        <fullName evidence="2">Uncharacterized protein</fullName>
    </submittedName>
</protein>
<evidence type="ECO:0000256" key="1">
    <source>
        <dbReference type="SAM" id="MobiDB-lite"/>
    </source>
</evidence>
<reference evidence="2 3" key="1">
    <citation type="submission" date="2021-01" db="EMBL/GenBank/DDBJ databases">
        <title>Whole genome shotgun sequence of Planobispora longispora NBRC 13918.</title>
        <authorList>
            <person name="Komaki H."/>
            <person name="Tamura T."/>
        </authorList>
    </citation>
    <scope>NUCLEOTIDE SEQUENCE [LARGE SCALE GENOMIC DNA]</scope>
    <source>
        <strain evidence="2 3">NBRC 13918</strain>
    </source>
</reference>
<feature type="compositionally biased region" description="Polar residues" evidence="1">
    <location>
        <begin position="50"/>
        <end position="62"/>
    </location>
</feature>
<dbReference type="Proteomes" id="UP000616724">
    <property type="component" value="Unassembled WGS sequence"/>
</dbReference>